<dbReference type="AlphaFoldDB" id="A0A9P9WSP5"/>
<dbReference type="InterPro" id="IPR052895">
    <property type="entry name" value="HetReg/Transcr_Mod"/>
</dbReference>
<dbReference type="InterPro" id="IPR010730">
    <property type="entry name" value="HET"/>
</dbReference>
<proteinExistence type="predicted"/>
<evidence type="ECO:0000259" key="1">
    <source>
        <dbReference type="Pfam" id="PF06985"/>
    </source>
</evidence>
<feature type="domain" description="Heterokaryon incompatibility" evidence="1">
    <location>
        <begin position="1"/>
        <end position="61"/>
    </location>
</feature>
<dbReference type="PANTHER" id="PTHR24148:SF64">
    <property type="entry name" value="HETEROKARYON INCOMPATIBILITY DOMAIN-CONTAINING PROTEIN"/>
    <property type="match status" value="1"/>
</dbReference>
<reference evidence="2" key="1">
    <citation type="submission" date="2021-03" db="EMBL/GenBank/DDBJ databases">
        <title>Revisited historic fungal species revealed as producer of novel bioactive compounds through whole genome sequencing and comparative genomics.</title>
        <authorList>
            <person name="Vignolle G.A."/>
            <person name="Hochenegger N."/>
            <person name="Mach R.L."/>
            <person name="Mach-Aigner A.R."/>
            <person name="Javad Rahimi M."/>
            <person name="Salim K.A."/>
            <person name="Chan C.M."/>
            <person name="Lim L.B.L."/>
            <person name="Cai F."/>
            <person name="Druzhinina I.S."/>
            <person name="U'Ren J.M."/>
            <person name="Derntl C."/>
        </authorList>
    </citation>
    <scope>NUCLEOTIDE SEQUENCE</scope>
    <source>
        <strain evidence="2">TUCIM 5799</strain>
    </source>
</reference>
<dbReference type="Pfam" id="PF06985">
    <property type="entry name" value="HET"/>
    <property type="match status" value="1"/>
</dbReference>
<keyword evidence="3" id="KW-1185">Reference proteome</keyword>
<evidence type="ECO:0000313" key="2">
    <source>
        <dbReference type="EMBL" id="KAI1878567.1"/>
    </source>
</evidence>
<organism evidence="2 3">
    <name type="scientific">Neoarthrinium moseri</name>
    <dbReference type="NCBI Taxonomy" id="1658444"/>
    <lineage>
        <taxon>Eukaryota</taxon>
        <taxon>Fungi</taxon>
        <taxon>Dikarya</taxon>
        <taxon>Ascomycota</taxon>
        <taxon>Pezizomycotina</taxon>
        <taxon>Sordariomycetes</taxon>
        <taxon>Xylariomycetidae</taxon>
        <taxon>Amphisphaeriales</taxon>
        <taxon>Apiosporaceae</taxon>
        <taxon>Neoarthrinium</taxon>
    </lineage>
</organism>
<accession>A0A9P9WSP5</accession>
<sequence>MWIDALCIDQDNYKEKAEEVAKMGDIFWRAAEVVAYTGPEADERVKLMDYMEHLGKTVEYDWSTRHLDVADLRHMWNGMRLFDDNGDLLVDADEVVGGNLVGKP</sequence>
<name>A0A9P9WSP5_9PEZI</name>
<dbReference type="Proteomes" id="UP000829685">
    <property type="component" value="Unassembled WGS sequence"/>
</dbReference>
<dbReference type="EMBL" id="JAFIMR010000005">
    <property type="protein sequence ID" value="KAI1878567.1"/>
    <property type="molecule type" value="Genomic_DNA"/>
</dbReference>
<protein>
    <recommendedName>
        <fullName evidence="1">Heterokaryon incompatibility domain-containing protein</fullName>
    </recommendedName>
</protein>
<evidence type="ECO:0000313" key="3">
    <source>
        <dbReference type="Proteomes" id="UP000829685"/>
    </source>
</evidence>
<comment type="caution">
    <text evidence="2">The sequence shown here is derived from an EMBL/GenBank/DDBJ whole genome shotgun (WGS) entry which is preliminary data.</text>
</comment>
<gene>
    <name evidence="2" type="ORF">JX265_002744</name>
</gene>
<dbReference type="PANTHER" id="PTHR24148">
    <property type="entry name" value="ANKYRIN REPEAT DOMAIN-CONTAINING PROTEIN 39 HOMOLOG-RELATED"/>
    <property type="match status" value="1"/>
</dbReference>